<dbReference type="Pfam" id="PF00903">
    <property type="entry name" value="Glyoxalase"/>
    <property type="match status" value="1"/>
</dbReference>
<gene>
    <name evidence="2" type="ORF">FW778_17075</name>
</gene>
<dbReference type="CDD" id="cd07247">
    <property type="entry name" value="SgaA_N_like"/>
    <property type="match status" value="1"/>
</dbReference>
<dbReference type="InterPro" id="IPR052164">
    <property type="entry name" value="Anthracycline_SecMetBiosynth"/>
</dbReference>
<dbReference type="RefSeq" id="WP_150416048.1">
    <property type="nucleotide sequence ID" value="NZ_VYQF01000006.1"/>
</dbReference>
<protein>
    <submittedName>
        <fullName evidence="2">VOC family protein</fullName>
    </submittedName>
</protein>
<dbReference type="Gene3D" id="3.10.180.10">
    <property type="entry name" value="2,3-Dihydroxybiphenyl 1,2-Dioxygenase, domain 1"/>
    <property type="match status" value="1"/>
</dbReference>
<evidence type="ECO:0000259" key="1">
    <source>
        <dbReference type="PROSITE" id="PS51819"/>
    </source>
</evidence>
<dbReference type="InterPro" id="IPR004360">
    <property type="entry name" value="Glyas_Fos-R_dOase_dom"/>
</dbReference>
<name>A0A5J5IDP9_9BACT</name>
<dbReference type="EMBL" id="VYQF01000006">
    <property type="protein sequence ID" value="KAA9037141.1"/>
    <property type="molecule type" value="Genomic_DNA"/>
</dbReference>
<dbReference type="SUPFAM" id="SSF54593">
    <property type="entry name" value="Glyoxalase/Bleomycin resistance protein/Dihydroxybiphenyl dioxygenase"/>
    <property type="match status" value="1"/>
</dbReference>
<dbReference type="PANTHER" id="PTHR33993:SF2">
    <property type="entry name" value="VOC DOMAIN-CONTAINING PROTEIN"/>
    <property type="match status" value="1"/>
</dbReference>
<reference evidence="2 3" key="1">
    <citation type="submission" date="2019-09" db="EMBL/GenBank/DDBJ databases">
        <title>Draft genome sequence of Ginsengibacter sp. BR5-29.</title>
        <authorList>
            <person name="Im W.-T."/>
        </authorList>
    </citation>
    <scope>NUCLEOTIDE SEQUENCE [LARGE SCALE GENOMIC DNA]</scope>
    <source>
        <strain evidence="2 3">BR5-29</strain>
    </source>
</reference>
<dbReference type="PANTHER" id="PTHR33993">
    <property type="entry name" value="GLYOXALASE-RELATED"/>
    <property type="match status" value="1"/>
</dbReference>
<accession>A0A5J5IDP9</accession>
<proteinExistence type="predicted"/>
<comment type="caution">
    <text evidence="2">The sequence shown here is derived from an EMBL/GenBank/DDBJ whole genome shotgun (WGS) entry which is preliminary data.</text>
</comment>
<keyword evidence="3" id="KW-1185">Reference proteome</keyword>
<sequence length="135" mass="14784">MKLEKIDETTNVITWFEIPVSDINRAKTFYETILGIEMVIRKDGADESVFFPFNPNVVQATSGRVTGVLSKSERNSPSTNGTMVYINASPNIQTVLDKVEQAGGKIIAPKFLIPAGFIALIIDSEGNRVGLHAEE</sequence>
<evidence type="ECO:0000313" key="3">
    <source>
        <dbReference type="Proteomes" id="UP000326903"/>
    </source>
</evidence>
<feature type="domain" description="VOC" evidence="1">
    <location>
        <begin position="12"/>
        <end position="134"/>
    </location>
</feature>
<dbReference type="PROSITE" id="PS51819">
    <property type="entry name" value="VOC"/>
    <property type="match status" value="1"/>
</dbReference>
<evidence type="ECO:0000313" key="2">
    <source>
        <dbReference type="EMBL" id="KAA9037141.1"/>
    </source>
</evidence>
<dbReference type="InterPro" id="IPR037523">
    <property type="entry name" value="VOC_core"/>
</dbReference>
<dbReference type="Proteomes" id="UP000326903">
    <property type="component" value="Unassembled WGS sequence"/>
</dbReference>
<dbReference type="InterPro" id="IPR029068">
    <property type="entry name" value="Glyas_Bleomycin-R_OHBP_Dase"/>
</dbReference>
<dbReference type="AlphaFoldDB" id="A0A5J5IDP9"/>
<organism evidence="2 3">
    <name type="scientific">Ginsengibacter hankyongi</name>
    <dbReference type="NCBI Taxonomy" id="2607284"/>
    <lineage>
        <taxon>Bacteria</taxon>
        <taxon>Pseudomonadati</taxon>
        <taxon>Bacteroidota</taxon>
        <taxon>Chitinophagia</taxon>
        <taxon>Chitinophagales</taxon>
        <taxon>Chitinophagaceae</taxon>
        <taxon>Ginsengibacter</taxon>
    </lineage>
</organism>